<comment type="caution">
    <text evidence="6">The sequence shown here is derived from an EMBL/GenBank/DDBJ whole genome shotgun (WGS) entry which is preliminary data.</text>
</comment>
<feature type="DNA-binding region" description="H-T-H motif" evidence="4">
    <location>
        <begin position="27"/>
        <end position="46"/>
    </location>
</feature>
<keyword evidence="3" id="KW-0804">Transcription</keyword>
<dbReference type="Pfam" id="PF21943">
    <property type="entry name" value="TetR_C_46"/>
    <property type="match status" value="1"/>
</dbReference>
<dbReference type="InterPro" id="IPR009057">
    <property type="entry name" value="Homeodomain-like_sf"/>
</dbReference>
<evidence type="ECO:0000259" key="5">
    <source>
        <dbReference type="PROSITE" id="PS50977"/>
    </source>
</evidence>
<dbReference type="AlphaFoldDB" id="G7H6M7"/>
<dbReference type="Pfam" id="PF00440">
    <property type="entry name" value="TetR_N"/>
    <property type="match status" value="1"/>
</dbReference>
<dbReference type="STRING" id="1073574.GOARA_076_00120"/>
<evidence type="ECO:0000313" key="7">
    <source>
        <dbReference type="Proteomes" id="UP000035088"/>
    </source>
</evidence>
<dbReference type="InterPro" id="IPR036271">
    <property type="entry name" value="Tet_transcr_reg_TetR-rel_C_sf"/>
</dbReference>
<dbReference type="InterPro" id="IPR050624">
    <property type="entry name" value="HTH-type_Tx_Regulator"/>
</dbReference>
<feature type="domain" description="HTH tetR-type" evidence="5">
    <location>
        <begin position="4"/>
        <end position="64"/>
    </location>
</feature>
<keyword evidence="2 4" id="KW-0238">DNA-binding</keyword>
<keyword evidence="1" id="KW-0805">Transcription regulation</keyword>
<dbReference type="OrthoDB" id="8479950at2"/>
<dbReference type="InterPro" id="IPR001647">
    <property type="entry name" value="HTH_TetR"/>
</dbReference>
<reference evidence="6 7" key="1">
    <citation type="submission" date="2011-11" db="EMBL/GenBank/DDBJ databases">
        <title>Whole genome shotgun sequence of Gordonia araii NBRC 100433.</title>
        <authorList>
            <person name="Yoshida Y."/>
            <person name="Hosoyama A."/>
            <person name="Tsuchikane K."/>
            <person name="Katsumata H."/>
            <person name="Yamazaki S."/>
            <person name="Fujita N."/>
        </authorList>
    </citation>
    <scope>NUCLEOTIDE SEQUENCE [LARGE SCALE GENOMIC DNA]</scope>
    <source>
        <strain evidence="6 7">NBRC 100433</strain>
    </source>
</reference>
<organism evidence="6 7">
    <name type="scientific">Gordonia araii NBRC 100433</name>
    <dbReference type="NCBI Taxonomy" id="1073574"/>
    <lineage>
        <taxon>Bacteria</taxon>
        <taxon>Bacillati</taxon>
        <taxon>Actinomycetota</taxon>
        <taxon>Actinomycetes</taxon>
        <taxon>Mycobacteriales</taxon>
        <taxon>Gordoniaceae</taxon>
        <taxon>Gordonia</taxon>
    </lineage>
</organism>
<evidence type="ECO:0000256" key="2">
    <source>
        <dbReference type="ARBA" id="ARBA00023125"/>
    </source>
</evidence>
<accession>G7H6M7</accession>
<evidence type="ECO:0000256" key="4">
    <source>
        <dbReference type="PROSITE-ProRule" id="PRU00335"/>
    </source>
</evidence>
<evidence type="ECO:0000313" key="6">
    <source>
        <dbReference type="EMBL" id="GAB11502.1"/>
    </source>
</evidence>
<gene>
    <name evidence="6" type="ORF">GOARA_076_00120</name>
</gene>
<dbReference type="PROSITE" id="PS50977">
    <property type="entry name" value="HTH_TETR_2"/>
    <property type="match status" value="1"/>
</dbReference>
<evidence type="ECO:0000256" key="3">
    <source>
        <dbReference type="ARBA" id="ARBA00023163"/>
    </source>
</evidence>
<evidence type="ECO:0000256" key="1">
    <source>
        <dbReference type="ARBA" id="ARBA00023015"/>
    </source>
</evidence>
<keyword evidence="7" id="KW-1185">Reference proteome</keyword>
<dbReference type="Proteomes" id="UP000035088">
    <property type="component" value="Unassembled WGS sequence"/>
</dbReference>
<dbReference type="EMBL" id="BAEE01000076">
    <property type="protein sequence ID" value="GAB11502.1"/>
    <property type="molecule type" value="Genomic_DNA"/>
</dbReference>
<dbReference type="Gene3D" id="1.10.357.10">
    <property type="entry name" value="Tetracycline Repressor, domain 2"/>
    <property type="match status" value="1"/>
</dbReference>
<dbReference type="SUPFAM" id="SSF48498">
    <property type="entry name" value="Tetracyclin repressor-like, C-terminal domain"/>
    <property type="match status" value="1"/>
</dbReference>
<dbReference type="InterPro" id="IPR054129">
    <property type="entry name" value="DesT_TetR_C"/>
</dbReference>
<dbReference type="PANTHER" id="PTHR43479:SF11">
    <property type="entry name" value="ACREF_ENVCD OPERON REPRESSOR-RELATED"/>
    <property type="match status" value="1"/>
</dbReference>
<name>G7H6M7_9ACTN</name>
<dbReference type="SUPFAM" id="SSF46689">
    <property type="entry name" value="Homeodomain-like"/>
    <property type="match status" value="1"/>
</dbReference>
<sequence length="196" mass="21401">MSPAARREQFIALGRDLIKRVSVDNVSIESVAQAAGVSRALVFHYFSSKQDFHLALAQAQAKELVEATKPDDSLGEPVVVLRAAMASFLDFITEHRHAYTAFLRGSASGDPEMRAIVDQSRAVIADRILERTAVFGIDHTTTVEVAVRGWIAFVEEVALTWLDRSDMSRDAVLDLMVDSLFGIGAAVTGEPITRAE</sequence>
<protein>
    <submittedName>
        <fullName evidence="6">Putative TetR family transcriptional regulator</fullName>
    </submittedName>
</protein>
<proteinExistence type="predicted"/>
<dbReference type="GO" id="GO:0003677">
    <property type="term" value="F:DNA binding"/>
    <property type="evidence" value="ECO:0007669"/>
    <property type="project" value="UniProtKB-UniRule"/>
</dbReference>
<dbReference type="PANTHER" id="PTHR43479">
    <property type="entry name" value="ACREF/ENVCD OPERON REPRESSOR-RELATED"/>
    <property type="match status" value="1"/>
</dbReference>